<feature type="compositionally biased region" description="Basic and acidic residues" evidence="1">
    <location>
        <begin position="102"/>
        <end position="129"/>
    </location>
</feature>
<feature type="region of interest" description="Disordered" evidence="1">
    <location>
        <begin position="95"/>
        <end position="129"/>
    </location>
</feature>
<keyword evidence="6" id="KW-1185">Reference proteome</keyword>
<evidence type="ECO:0000256" key="2">
    <source>
        <dbReference type="SAM" id="Phobius"/>
    </source>
</evidence>
<evidence type="ECO:0000313" key="6">
    <source>
        <dbReference type="Proteomes" id="UP000298277"/>
    </source>
</evidence>
<proteinExistence type="predicted"/>
<dbReference type="PANTHER" id="PTHR36194:SF1">
    <property type="entry name" value="S-LAYER-LIKE PROTEIN"/>
    <property type="match status" value="1"/>
</dbReference>
<name>A0A5F1YB87_9LEPT</name>
<organism evidence="5 6">
    <name type="scientific">Leptospira gomenensis</name>
    <dbReference type="NCBI Taxonomy" id="2484974"/>
    <lineage>
        <taxon>Bacteria</taxon>
        <taxon>Pseudomonadati</taxon>
        <taxon>Spirochaetota</taxon>
        <taxon>Spirochaetia</taxon>
        <taxon>Leptospirales</taxon>
        <taxon>Leptospiraceae</taxon>
        <taxon>Leptospira</taxon>
    </lineage>
</organism>
<dbReference type="InterPro" id="IPR013229">
    <property type="entry name" value="PEGA"/>
</dbReference>
<feature type="transmembrane region" description="Helical" evidence="2">
    <location>
        <begin position="384"/>
        <end position="402"/>
    </location>
</feature>
<dbReference type="Proteomes" id="UP000298277">
    <property type="component" value="Unassembled WGS sequence"/>
</dbReference>
<evidence type="ECO:0000259" key="4">
    <source>
        <dbReference type="Pfam" id="PF08308"/>
    </source>
</evidence>
<feature type="signal peptide" evidence="3">
    <location>
        <begin position="1"/>
        <end position="21"/>
    </location>
</feature>
<dbReference type="RefSeq" id="WP_135590029.1">
    <property type="nucleotide sequence ID" value="NZ_RQEZ01000013.1"/>
</dbReference>
<keyword evidence="2" id="KW-1133">Transmembrane helix</keyword>
<protein>
    <submittedName>
        <fullName evidence="5">PEGA domain-containing protein</fullName>
    </submittedName>
</protein>
<feature type="domain" description="PEGA" evidence="4">
    <location>
        <begin position="235"/>
        <end position="286"/>
    </location>
</feature>
<evidence type="ECO:0000256" key="1">
    <source>
        <dbReference type="SAM" id="MobiDB-lite"/>
    </source>
</evidence>
<reference evidence="5" key="1">
    <citation type="journal article" date="2019" name="PLoS Negl. Trop. Dis.">
        <title>Revisiting the worldwide diversity of Leptospira species in the environment.</title>
        <authorList>
            <person name="Vincent A.T."/>
            <person name="Schiettekatte O."/>
            <person name="Bourhy P."/>
            <person name="Veyrier F.J."/>
            <person name="Picardeau M."/>
        </authorList>
    </citation>
    <scope>NUCLEOTIDE SEQUENCE [LARGE SCALE GENOMIC DNA]</scope>
    <source>
        <strain evidence="5">201800299</strain>
    </source>
</reference>
<dbReference type="OrthoDB" id="340167at2"/>
<feature type="chain" id="PRO_5043206734" evidence="3">
    <location>
        <begin position="22"/>
        <end position="529"/>
    </location>
</feature>
<keyword evidence="2" id="KW-0812">Transmembrane</keyword>
<dbReference type="EMBL" id="RQFA01000037">
    <property type="protein sequence ID" value="TGK34673.1"/>
    <property type="molecule type" value="Genomic_DNA"/>
</dbReference>
<gene>
    <name evidence="5" type="ORF">EHQ17_09710</name>
</gene>
<feature type="domain" description="PEGA" evidence="4">
    <location>
        <begin position="296"/>
        <end position="363"/>
    </location>
</feature>
<dbReference type="PANTHER" id="PTHR36194">
    <property type="entry name" value="S-LAYER-LIKE PROTEIN"/>
    <property type="match status" value="1"/>
</dbReference>
<evidence type="ECO:0000256" key="3">
    <source>
        <dbReference type="SAM" id="SignalP"/>
    </source>
</evidence>
<accession>A0A5F1YB87</accession>
<keyword evidence="3" id="KW-0732">Signal</keyword>
<sequence>MNRVSAFILIVSILSASFAVGAQGIDDYYRFPEAGMRERITFETERKLCIFPLKNQNADSSLDYLSKGYGNVLYSGLKGLFQIFDPDVVPKSVQHGFGKPSGNERLKKGEWDGDTLEKVKNSKETSPEKDPRFLNVKTEFLSEEPPPEENILFLSGNKQGCYYHLAGSYEKKNEVQMELRLVLRSSKDASKKEFKAKTSVRRSYQELDNVVSEIKKELIGKNTVSFSFQSGTMDGVLVFLDGQFLGKTPLQRNDLLPGNHAVKYYMDGFKSEERRVSVSNGGSFEMILTRTPKEGFISVASNPEGANVYLGSEFLGKTPLSKVAVKTGYNRLRLSMEGHIDILKGVEIKKDEETKLDLKLNPGESVVYYKNKQNLFLDHTYNDFSIYSLYGTLLFYAGYYYFNLKANDLYDRAGSRVNLTALFLAANTVPQDQFVAMYLYEERIIRETNADAGKYQRLAGNFGRHQQFSGGLMLYGAAAMLVLAATFYFLGLDEETLDVGVAPSRVNNPYAIPGQSVELDSYAKFNLRF</sequence>
<dbReference type="Pfam" id="PF08308">
    <property type="entry name" value="PEGA"/>
    <property type="match status" value="2"/>
</dbReference>
<keyword evidence="2" id="KW-0472">Membrane</keyword>
<feature type="transmembrane region" description="Helical" evidence="2">
    <location>
        <begin position="472"/>
        <end position="490"/>
    </location>
</feature>
<evidence type="ECO:0000313" key="5">
    <source>
        <dbReference type="EMBL" id="TGK34673.1"/>
    </source>
</evidence>
<dbReference type="AlphaFoldDB" id="A0A5F1YB87"/>
<comment type="caution">
    <text evidence="5">The sequence shown here is derived from an EMBL/GenBank/DDBJ whole genome shotgun (WGS) entry which is preliminary data.</text>
</comment>